<keyword evidence="2" id="KW-1185">Reference proteome</keyword>
<dbReference type="AlphaFoldDB" id="A0AAV4CPJ2"/>
<protein>
    <submittedName>
        <fullName evidence="1">Uncharacterized protein</fullName>
    </submittedName>
</protein>
<dbReference type="EMBL" id="BLXT01006838">
    <property type="protein sequence ID" value="GFO33792.1"/>
    <property type="molecule type" value="Genomic_DNA"/>
</dbReference>
<evidence type="ECO:0000313" key="2">
    <source>
        <dbReference type="Proteomes" id="UP000735302"/>
    </source>
</evidence>
<proteinExistence type="predicted"/>
<name>A0AAV4CPJ2_9GAST</name>
<evidence type="ECO:0000313" key="1">
    <source>
        <dbReference type="EMBL" id="GFO33792.1"/>
    </source>
</evidence>
<organism evidence="1 2">
    <name type="scientific">Plakobranchus ocellatus</name>
    <dbReference type="NCBI Taxonomy" id="259542"/>
    <lineage>
        <taxon>Eukaryota</taxon>
        <taxon>Metazoa</taxon>
        <taxon>Spiralia</taxon>
        <taxon>Lophotrochozoa</taxon>
        <taxon>Mollusca</taxon>
        <taxon>Gastropoda</taxon>
        <taxon>Heterobranchia</taxon>
        <taxon>Euthyneura</taxon>
        <taxon>Panpulmonata</taxon>
        <taxon>Sacoglossa</taxon>
        <taxon>Placobranchoidea</taxon>
        <taxon>Plakobranchidae</taxon>
        <taxon>Plakobranchus</taxon>
    </lineage>
</organism>
<gene>
    <name evidence="1" type="ORF">PoB_006029700</name>
</gene>
<reference evidence="1 2" key="1">
    <citation type="journal article" date="2021" name="Elife">
        <title>Chloroplast acquisition without the gene transfer in kleptoplastic sea slugs, Plakobranchus ocellatus.</title>
        <authorList>
            <person name="Maeda T."/>
            <person name="Takahashi S."/>
            <person name="Yoshida T."/>
            <person name="Shimamura S."/>
            <person name="Takaki Y."/>
            <person name="Nagai Y."/>
            <person name="Toyoda A."/>
            <person name="Suzuki Y."/>
            <person name="Arimoto A."/>
            <person name="Ishii H."/>
            <person name="Satoh N."/>
            <person name="Nishiyama T."/>
            <person name="Hasebe M."/>
            <person name="Maruyama T."/>
            <person name="Minagawa J."/>
            <person name="Obokata J."/>
            <person name="Shigenobu S."/>
        </authorList>
    </citation>
    <scope>NUCLEOTIDE SEQUENCE [LARGE SCALE GENOMIC DNA]</scope>
</reference>
<comment type="caution">
    <text evidence="1">The sequence shown here is derived from an EMBL/GenBank/DDBJ whole genome shotgun (WGS) entry which is preliminary data.</text>
</comment>
<sequence length="104" mass="11902">MIGYDFNRRDRSTTKWKQRNCRLVWLRRMLGVASGSSQSVLRIKSRDGSAHEIAVTQRSGLLSAWKEAQIYINGTREGFIRLVFEWTIPTISNMTSVIANAVQI</sequence>
<dbReference type="Proteomes" id="UP000735302">
    <property type="component" value="Unassembled WGS sequence"/>
</dbReference>
<accession>A0AAV4CPJ2</accession>